<dbReference type="SUPFAM" id="SSF52172">
    <property type="entry name" value="CheY-like"/>
    <property type="match status" value="1"/>
</dbReference>
<name>A0ABR7N5B5_9FIRM</name>
<keyword evidence="3" id="KW-1185">Reference proteome</keyword>
<protein>
    <submittedName>
        <fullName evidence="2">ANTAR domain-containing protein</fullName>
    </submittedName>
</protein>
<dbReference type="EMBL" id="JACRSZ010000001">
    <property type="protein sequence ID" value="MBC8571529.1"/>
    <property type="molecule type" value="Genomic_DNA"/>
</dbReference>
<dbReference type="Gene3D" id="1.10.10.10">
    <property type="entry name" value="Winged helix-like DNA-binding domain superfamily/Winged helix DNA-binding domain"/>
    <property type="match status" value="1"/>
</dbReference>
<evidence type="ECO:0000313" key="2">
    <source>
        <dbReference type="EMBL" id="MBC8571529.1"/>
    </source>
</evidence>
<dbReference type="InterPro" id="IPR011006">
    <property type="entry name" value="CheY-like_superfamily"/>
</dbReference>
<evidence type="ECO:0000259" key="1">
    <source>
        <dbReference type="PROSITE" id="PS50921"/>
    </source>
</evidence>
<organism evidence="2 3">
    <name type="scientific">Jingyaoa shaoxingensis</name>
    <dbReference type="NCBI Taxonomy" id="2763671"/>
    <lineage>
        <taxon>Bacteria</taxon>
        <taxon>Bacillati</taxon>
        <taxon>Bacillota</taxon>
        <taxon>Clostridia</taxon>
        <taxon>Lachnospirales</taxon>
        <taxon>Lachnospiraceae</taxon>
        <taxon>Jingyaoa</taxon>
    </lineage>
</organism>
<dbReference type="RefSeq" id="WP_249306323.1">
    <property type="nucleotide sequence ID" value="NZ_JACRSZ010000001.1"/>
</dbReference>
<evidence type="ECO:0000313" key="3">
    <source>
        <dbReference type="Proteomes" id="UP000657421"/>
    </source>
</evidence>
<dbReference type="Proteomes" id="UP000657421">
    <property type="component" value="Unassembled WGS sequence"/>
</dbReference>
<dbReference type="Pfam" id="PF03861">
    <property type="entry name" value="ANTAR"/>
    <property type="match status" value="1"/>
</dbReference>
<feature type="domain" description="ANTAR" evidence="1">
    <location>
        <begin position="116"/>
        <end position="177"/>
    </location>
</feature>
<proteinExistence type="predicted"/>
<dbReference type="PROSITE" id="PS50921">
    <property type="entry name" value="ANTAR"/>
    <property type="match status" value="1"/>
</dbReference>
<reference evidence="2 3" key="1">
    <citation type="submission" date="2020-08" db="EMBL/GenBank/DDBJ databases">
        <title>Genome public.</title>
        <authorList>
            <person name="Liu C."/>
            <person name="Sun Q."/>
        </authorList>
    </citation>
    <scope>NUCLEOTIDE SEQUENCE [LARGE SCALE GENOMIC DNA]</scope>
    <source>
        <strain evidence="2 3">NSJ-46</strain>
    </source>
</reference>
<accession>A0ABR7N5B5</accession>
<dbReference type="InterPro" id="IPR005561">
    <property type="entry name" value="ANTAR"/>
</dbReference>
<gene>
    <name evidence="2" type="ORF">H8716_00255</name>
</gene>
<sequence>MTSIIVAFPKVEDAKNIRNIIVRNGYQVSAVCVSGAQVLQAADNLGEGMVVCSYRFRDMQYDHLKECLPKDFEMLLVASEGVLGGCVDSDIVRLCLPLKVHDLINTIEFMQASLIRRQKKKKKMPKVRSEKEQKIIDEAKKLLMERNSMTEEEAHRYMQKCSMDSGTNLVETAEMVFALMTS</sequence>
<dbReference type="SMART" id="SM01012">
    <property type="entry name" value="ANTAR"/>
    <property type="match status" value="1"/>
</dbReference>
<dbReference type="InterPro" id="IPR036388">
    <property type="entry name" value="WH-like_DNA-bd_sf"/>
</dbReference>
<comment type="caution">
    <text evidence="2">The sequence shown here is derived from an EMBL/GenBank/DDBJ whole genome shotgun (WGS) entry which is preliminary data.</text>
</comment>